<accession>A0AA36H263</accession>
<feature type="signal peptide" evidence="1">
    <location>
        <begin position="1"/>
        <end position="17"/>
    </location>
</feature>
<proteinExistence type="predicted"/>
<feature type="chain" id="PRO_5041440165" description="C-type lectin domain-containing protein" evidence="1">
    <location>
        <begin position="18"/>
        <end position="196"/>
    </location>
</feature>
<dbReference type="InterPro" id="IPR016187">
    <property type="entry name" value="CTDL_fold"/>
</dbReference>
<dbReference type="PANTHER" id="PTHR22803">
    <property type="entry name" value="MANNOSE, PHOSPHOLIPASE, LECTIN RECEPTOR RELATED"/>
    <property type="match status" value="1"/>
</dbReference>
<dbReference type="SUPFAM" id="SSF56436">
    <property type="entry name" value="C-type lectin-like"/>
    <property type="match status" value="1"/>
</dbReference>
<dbReference type="InterPro" id="IPR001304">
    <property type="entry name" value="C-type_lectin-like"/>
</dbReference>
<organism evidence="3 4">
    <name type="scientific">Cylicocyclus nassatus</name>
    <name type="common">Nematode worm</name>
    <dbReference type="NCBI Taxonomy" id="53992"/>
    <lineage>
        <taxon>Eukaryota</taxon>
        <taxon>Metazoa</taxon>
        <taxon>Ecdysozoa</taxon>
        <taxon>Nematoda</taxon>
        <taxon>Chromadorea</taxon>
        <taxon>Rhabditida</taxon>
        <taxon>Rhabditina</taxon>
        <taxon>Rhabditomorpha</taxon>
        <taxon>Strongyloidea</taxon>
        <taxon>Strongylidae</taxon>
        <taxon>Cylicocyclus</taxon>
    </lineage>
</organism>
<keyword evidence="1" id="KW-0732">Signal</keyword>
<evidence type="ECO:0000259" key="2">
    <source>
        <dbReference type="PROSITE" id="PS50041"/>
    </source>
</evidence>
<dbReference type="InterPro" id="IPR050111">
    <property type="entry name" value="C-type_lectin/snaclec_domain"/>
</dbReference>
<dbReference type="EMBL" id="CATQJL010000305">
    <property type="protein sequence ID" value="CAJ0602243.1"/>
    <property type="molecule type" value="Genomic_DNA"/>
</dbReference>
<evidence type="ECO:0000256" key="1">
    <source>
        <dbReference type="SAM" id="SignalP"/>
    </source>
</evidence>
<protein>
    <recommendedName>
        <fullName evidence="2">C-type lectin domain-containing protein</fullName>
    </recommendedName>
</protein>
<dbReference type="SMART" id="SM00034">
    <property type="entry name" value="CLECT"/>
    <property type="match status" value="1"/>
</dbReference>
<keyword evidence="4" id="KW-1185">Reference proteome</keyword>
<dbReference type="Pfam" id="PF00059">
    <property type="entry name" value="Lectin_C"/>
    <property type="match status" value="1"/>
</dbReference>
<reference evidence="3" key="1">
    <citation type="submission" date="2023-07" db="EMBL/GenBank/DDBJ databases">
        <authorList>
            <consortium name="CYATHOMIX"/>
        </authorList>
    </citation>
    <scope>NUCLEOTIDE SEQUENCE</scope>
    <source>
        <strain evidence="3">N/A</strain>
    </source>
</reference>
<dbReference type="Proteomes" id="UP001176961">
    <property type="component" value="Unassembled WGS sequence"/>
</dbReference>
<feature type="domain" description="C-type lectin" evidence="2">
    <location>
        <begin position="63"/>
        <end position="183"/>
    </location>
</feature>
<sequence>MRFLKFLLFALVAASNAFMNPNSIEQFYNRGLEQSSKSTLLEKSDAGSACRDHCESGWTYFDKTGACYKTLFGEYFYRAEYMCNMFGGHLTSIHSFEENLFVAELATMNRKWTDAHDLTWIGLRYVTNTGNWTWFDGTEVDFLNWGPDCPNNHGGCVLLWSDPHQDIYFAKVYQKWIDYPCDQILRAYVCKKMASH</sequence>
<dbReference type="PROSITE" id="PS50041">
    <property type="entry name" value="C_TYPE_LECTIN_2"/>
    <property type="match status" value="1"/>
</dbReference>
<gene>
    <name evidence="3" type="ORF">CYNAS_LOCUS14226</name>
</gene>
<dbReference type="Gene3D" id="3.10.100.10">
    <property type="entry name" value="Mannose-Binding Protein A, subunit A"/>
    <property type="match status" value="1"/>
</dbReference>
<dbReference type="AlphaFoldDB" id="A0AA36H263"/>
<comment type="caution">
    <text evidence="3">The sequence shown here is derived from an EMBL/GenBank/DDBJ whole genome shotgun (WGS) entry which is preliminary data.</text>
</comment>
<evidence type="ECO:0000313" key="4">
    <source>
        <dbReference type="Proteomes" id="UP001176961"/>
    </source>
</evidence>
<name>A0AA36H263_CYLNA</name>
<dbReference type="InterPro" id="IPR016186">
    <property type="entry name" value="C-type_lectin-like/link_sf"/>
</dbReference>
<evidence type="ECO:0000313" key="3">
    <source>
        <dbReference type="EMBL" id="CAJ0602243.1"/>
    </source>
</evidence>